<evidence type="ECO:0000256" key="1">
    <source>
        <dbReference type="SAM" id="MobiDB-lite"/>
    </source>
</evidence>
<evidence type="ECO:0000313" key="5">
    <source>
        <dbReference type="Proteomes" id="UP000000485"/>
    </source>
</evidence>
<proteinExistence type="predicted"/>
<dbReference type="RefSeq" id="WP_013883167.1">
    <property type="nucleotide sequence ID" value="NC_015671.1"/>
</dbReference>
<sequence>MSGAPGSTTVGDAPAHPVGEPGFVIGDGTTARTRARSRWRRARAPLAILGTLALVGLLAALPEPRTSQVPLAPDNAQPLGARALAQILDDHGVRVQYTRRMADVLASDGPGVTVAVLGDSGLTDETMQALEDVGGDLVVVGAPWAASTLVQVQDAYSFGEPTTRDARCRDTRAAAAGTVRATASARAPSNGVACFPGPDDDVRAGAYVSITLAGGRHVDVLADAAMVTNSGLAAEGNASLALSTFGRNPDVVWYVPAMDDPYGRTADDEQLGSTMPPWTGPLMLQLLLVAVVAAVWRGRRTGPLVTERLPVVVRGGETTRGRGRLYRHGRAHGHAAAALRAAAAARCAARLGLPRSAAAPAVIEAVARASGRPGTAVEQLLYGPPPTDDAGLARLARDLDHLESEVHRT</sequence>
<dbReference type="HOGENOM" id="CLU_037015_1_0_11"/>
<gene>
    <name evidence="4" type="ordered locus">Celgi_1129</name>
</gene>
<feature type="compositionally biased region" description="Polar residues" evidence="1">
    <location>
        <begin position="1"/>
        <end position="10"/>
    </location>
</feature>
<evidence type="ECO:0000313" key="4">
    <source>
        <dbReference type="EMBL" id="AEI11648.1"/>
    </source>
</evidence>
<dbReference type="AlphaFoldDB" id="F8A1A1"/>
<dbReference type="InterPro" id="IPR025646">
    <property type="entry name" value="DUF4350"/>
</dbReference>
<keyword evidence="5" id="KW-1185">Reference proteome</keyword>
<name>F8A1A1_CELGA</name>
<accession>F8A1A1</accession>
<evidence type="ECO:0000259" key="3">
    <source>
        <dbReference type="Pfam" id="PF14258"/>
    </source>
</evidence>
<evidence type="ECO:0000256" key="2">
    <source>
        <dbReference type="SAM" id="Phobius"/>
    </source>
</evidence>
<feature type="transmembrane region" description="Helical" evidence="2">
    <location>
        <begin position="42"/>
        <end position="61"/>
    </location>
</feature>
<dbReference type="STRING" id="593907.Celgi_1129"/>
<dbReference type="Proteomes" id="UP000000485">
    <property type="component" value="Chromosome"/>
</dbReference>
<dbReference type="OrthoDB" id="5241668at2"/>
<feature type="domain" description="DUF4350" evidence="3">
    <location>
        <begin position="73"/>
        <end position="243"/>
    </location>
</feature>
<feature type="region of interest" description="Disordered" evidence="1">
    <location>
        <begin position="1"/>
        <end position="29"/>
    </location>
</feature>
<reference evidence="5" key="1">
    <citation type="submission" date="2011-04" db="EMBL/GenBank/DDBJ databases">
        <title>Complete sequence of Cellvibrio gilvus ATCC 13127.</title>
        <authorList>
            <person name="Lucas S."/>
            <person name="Han J."/>
            <person name="Lapidus A."/>
            <person name="Cheng J.-F."/>
            <person name="Goodwin L."/>
            <person name="Pitluck S."/>
            <person name="Peters L."/>
            <person name="Munk A."/>
            <person name="Detter J.C."/>
            <person name="Han C."/>
            <person name="Tapia R."/>
            <person name="Land M."/>
            <person name="Hauser L."/>
            <person name="Kyrpides N."/>
            <person name="Ivanova N."/>
            <person name="Ovchinnikova G."/>
            <person name="Pagani I."/>
            <person name="Mead D."/>
            <person name="Brumm P."/>
            <person name="Woyke T."/>
        </authorList>
    </citation>
    <scope>NUCLEOTIDE SEQUENCE [LARGE SCALE GENOMIC DNA]</scope>
    <source>
        <strain evidence="5">ATCC 13127 / NRRL B-14078</strain>
    </source>
</reference>
<dbReference type="Pfam" id="PF14258">
    <property type="entry name" value="DUF4350"/>
    <property type="match status" value="1"/>
</dbReference>
<dbReference type="eggNOG" id="ENOG502ZY4N">
    <property type="taxonomic scope" value="Bacteria"/>
</dbReference>
<dbReference type="KEGG" id="cga:Celgi_1129"/>
<protein>
    <recommendedName>
        <fullName evidence="3">DUF4350 domain-containing protein</fullName>
    </recommendedName>
</protein>
<keyword evidence="2" id="KW-0472">Membrane</keyword>
<keyword evidence="2" id="KW-0812">Transmembrane</keyword>
<organism evidence="4 5">
    <name type="scientific">Cellulomonas gilvus (strain ATCC 13127 / NRRL B-14078)</name>
    <name type="common">Cellvibrio gilvus</name>
    <dbReference type="NCBI Taxonomy" id="593907"/>
    <lineage>
        <taxon>Bacteria</taxon>
        <taxon>Bacillati</taxon>
        <taxon>Actinomycetota</taxon>
        <taxon>Actinomycetes</taxon>
        <taxon>Micrococcales</taxon>
        <taxon>Cellulomonadaceae</taxon>
        <taxon>Cellulomonas</taxon>
    </lineage>
</organism>
<dbReference type="EMBL" id="CP002665">
    <property type="protein sequence ID" value="AEI11648.1"/>
    <property type="molecule type" value="Genomic_DNA"/>
</dbReference>
<keyword evidence="2" id="KW-1133">Transmembrane helix</keyword>